<keyword evidence="3" id="KW-0238">DNA-binding</keyword>
<feature type="region of interest" description="Disordered" evidence="5">
    <location>
        <begin position="1"/>
        <end position="59"/>
    </location>
</feature>
<dbReference type="Gene3D" id="1.10.10.10">
    <property type="entry name" value="Winged helix-like DNA-binding domain superfamily/Winged helix DNA-binding domain"/>
    <property type="match status" value="1"/>
</dbReference>
<gene>
    <name evidence="7" type="primary">Hsfx1</name>
    <name evidence="7" type="ORF">BUCABY_R15882</name>
</gene>
<feature type="domain" description="HSF-type DNA-binding" evidence="6">
    <location>
        <begin position="82"/>
        <end position="153"/>
    </location>
</feature>
<evidence type="ECO:0000256" key="3">
    <source>
        <dbReference type="ARBA" id="ARBA00023125"/>
    </source>
</evidence>
<evidence type="ECO:0000256" key="4">
    <source>
        <dbReference type="ARBA" id="ARBA00023242"/>
    </source>
</evidence>
<protein>
    <submittedName>
        <fullName evidence="7">HSFX1 protein</fullName>
    </submittedName>
</protein>
<dbReference type="Proteomes" id="UP000551127">
    <property type="component" value="Unassembled WGS sequence"/>
</dbReference>
<evidence type="ECO:0000259" key="6">
    <source>
        <dbReference type="Pfam" id="PF00447"/>
    </source>
</evidence>
<evidence type="ECO:0000313" key="8">
    <source>
        <dbReference type="Proteomes" id="UP000551127"/>
    </source>
</evidence>
<dbReference type="AlphaFoldDB" id="A0A7K4YZJ6"/>
<evidence type="ECO:0000313" key="7">
    <source>
        <dbReference type="EMBL" id="NWR64294.1"/>
    </source>
</evidence>
<dbReference type="Pfam" id="PF00447">
    <property type="entry name" value="HSF_DNA-bind"/>
    <property type="match status" value="1"/>
</dbReference>
<proteinExistence type="inferred from homology"/>
<comment type="subcellular location">
    <subcellularLocation>
        <location evidence="1">Nucleus</location>
    </subcellularLocation>
</comment>
<sequence>MEPPSPEISWASDPEKPDWREASTSPDHPGGDMGSSADAATGALTEENASQGLPDESWAPSTEHHFWEEICAKTTPSSARSFLKQLWRIIGSHCFQSIWWGDDGSCAMITEKLVKTEVLGRRRHLKSSETESMRGFILQLNLHGFCQTEEHSPISTSIEELQAVAGVGSAHKRTFR</sequence>
<evidence type="ECO:0000256" key="5">
    <source>
        <dbReference type="SAM" id="MobiDB-lite"/>
    </source>
</evidence>
<dbReference type="OrthoDB" id="6418155at2759"/>
<feature type="non-terminal residue" evidence="7">
    <location>
        <position position="176"/>
    </location>
</feature>
<dbReference type="InterPro" id="IPR036390">
    <property type="entry name" value="WH_DNA-bd_sf"/>
</dbReference>
<dbReference type="InterPro" id="IPR000232">
    <property type="entry name" value="HSF_DNA-bd"/>
</dbReference>
<dbReference type="GO" id="GO:0003700">
    <property type="term" value="F:DNA-binding transcription factor activity"/>
    <property type="evidence" value="ECO:0007669"/>
    <property type="project" value="InterPro"/>
</dbReference>
<dbReference type="InterPro" id="IPR036388">
    <property type="entry name" value="WH-like_DNA-bd_sf"/>
</dbReference>
<dbReference type="EMBL" id="VYZL01004658">
    <property type="protein sequence ID" value="NWR64294.1"/>
    <property type="molecule type" value="Genomic_DNA"/>
</dbReference>
<dbReference type="GO" id="GO:0005634">
    <property type="term" value="C:nucleus"/>
    <property type="evidence" value="ECO:0007669"/>
    <property type="project" value="UniProtKB-SubCell"/>
</dbReference>
<name>A0A7K4YZJ6_BUCAB</name>
<accession>A0A7K4YZJ6</accession>
<organism evidence="7 8">
    <name type="scientific">Bucorvus abyssinicus</name>
    <name type="common">Northern ground-hornbill</name>
    <name type="synonym">Abyssinian ground-hornbill</name>
    <dbReference type="NCBI Taxonomy" id="153643"/>
    <lineage>
        <taxon>Eukaryota</taxon>
        <taxon>Metazoa</taxon>
        <taxon>Chordata</taxon>
        <taxon>Craniata</taxon>
        <taxon>Vertebrata</taxon>
        <taxon>Euteleostomi</taxon>
        <taxon>Archelosauria</taxon>
        <taxon>Archosauria</taxon>
        <taxon>Dinosauria</taxon>
        <taxon>Saurischia</taxon>
        <taxon>Theropoda</taxon>
        <taxon>Coelurosauria</taxon>
        <taxon>Aves</taxon>
        <taxon>Neognathae</taxon>
        <taxon>Neoaves</taxon>
        <taxon>Telluraves</taxon>
        <taxon>Coraciimorphae</taxon>
        <taxon>Bucerotiformes</taxon>
        <taxon>Bucorvidae</taxon>
        <taxon>Bucorvus</taxon>
    </lineage>
</organism>
<dbReference type="GO" id="GO:0043565">
    <property type="term" value="F:sequence-specific DNA binding"/>
    <property type="evidence" value="ECO:0007669"/>
    <property type="project" value="InterPro"/>
</dbReference>
<comment type="caution">
    <text evidence="7">The sequence shown here is derived from an EMBL/GenBank/DDBJ whole genome shotgun (WGS) entry which is preliminary data.</text>
</comment>
<evidence type="ECO:0000256" key="2">
    <source>
        <dbReference type="ARBA" id="ARBA00006403"/>
    </source>
</evidence>
<keyword evidence="4" id="KW-0539">Nucleus</keyword>
<dbReference type="SUPFAM" id="SSF46785">
    <property type="entry name" value="Winged helix' DNA-binding domain"/>
    <property type="match status" value="1"/>
</dbReference>
<keyword evidence="8" id="KW-1185">Reference proteome</keyword>
<reference evidence="7 8" key="1">
    <citation type="submission" date="2019-09" db="EMBL/GenBank/DDBJ databases">
        <title>Bird 10,000 Genomes (B10K) Project - Family phase.</title>
        <authorList>
            <person name="Zhang G."/>
        </authorList>
    </citation>
    <scope>NUCLEOTIDE SEQUENCE [LARGE SCALE GENOMIC DNA]</scope>
    <source>
        <strain evidence="7">B10K-DU-012-80</strain>
    </source>
</reference>
<comment type="similarity">
    <text evidence="2">Belongs to the HSF family.</text>
</comment>
<feature type="non-terminal residue" evidence="7">
    <location>
        <position position="1"/>
    </location>
</feature>
<evidence type="ECO:0000256" key="1">
    <source>
        <dbReference type="ARBA" id="ARBA00004123"/>
    </source>
</evidence>